<protein>
    <submittedName>
        <fullName evidence="6">DNA-binding response regulator, NarL/FixJ family, contains REC and HTH domains</fullName>
    </submittedName>
</protein>
<gene>
    <name evidence="6" type="ORF">Ga0074812_13318</name>
</gene>
<dbReference type="PROSITE" id="PS50110">
    <property type="entry name" value="RESPONSE_REGULATORY"/>
    <property type="match status" value="1"/>
</dbReference>
<evidence type="ECO:0000256" key="2">
    <source>
        <dbReference type="ARBA" id="ARBA00023125"/>
    </source>
</evidence>
<evidence type="ECO:0000256" key="3">
    <source>
        <dbReference type="PROSITE-ProRule" id="PRU00169"/>
    </source>
</evidence>
<dbReference type="InterPro" id="IPR001789">
    <property type="entry name" value="Sig_transdc_resp-reg_receiver"/>
</dbReference>
<dbReference type="EMBL" id="FAOZ01000033">
    <property type="protein sequence ID" value="CUU59894.1"/>
    <property type="molecule type" value="Genomic_DNA"/>
</dbReference>
<feature type="domain" description="HTH luxR-type" evidence="4">
    <location>
        <begin position="147"/>
        <end position="212"/>
    </location>
</feature>
<evidence type="ECO:0000313" key="7">
    <source>
        <dbReference type="Proteomes" id="UP000198802"/>
    </source>
</evidence>
<dbReference type="RefSeq" id="WP_091284322.1">
    <property type="nucleotide sequence ID" value="NZ_FAOZ01000033.1"/>
</dbReference>
<organism evidence="6 7">
    <name type="scientific">Parafrankia irregularis</name>
    <dbReference type="NCBI Taxonomy" id="795642"/>
    <lineage>
        <taxon>Bacteria</taxon>
        <taxon>Bacillati</taxon>
        <taxon>Actinomycetota</taxon>
        <taxon>Actinomycetes</taxon>
        <taxon>Frankiales</taxon>
        <taxon>Frankiaceae</taxon>
        <taxon>Parafrankia</taxon>
    </lineage>
</organism>
<dbReference type="InterPro" id="IPR000792">
    <property type="entry name" value="Tscrpt_reg_LuxR_C"/>
</dbReference>
<dbReference type="PANTHER" id="PTHR43214:SF43">
    <property type="entry name" value="TWO-COMPONENT RESPONSE REGULATOR"/>
    <property type="match status" value="1"/>
</dbReference>
<dbReference type="InterPro" id="IPR036388">
    <property type="entry name" value="WH-like_DNA-bd_sf"/>
</dbReference>
<dbReference type="CDD" id="cd06170">
    <property type="entry name" value="LuxR_C_like"/>
    <property type="match status" value="1"/>
</dbReference>
<dbReference type="SMART" id="SM00448">
    <property type="entry name" value="REC"/>
    <property type="match status" value="1"/>
</dbReference>
<dbReference type="GO" id="GO:0006355">
    <property type="term" value="P:regulation of DNA-templated transcription"/>
    <property type="evidence" value="ECO:0007669"/>
    <property type="project" value="InterPro"/>
</dbReference>
<dbReference type="InterPro" id="IPR011006">
    <property type="entry name" value="CheY-like_superfamily"/>
</dbReference>
<reference evidence="7" key="1">
    <citation type="submission" date="2015-11" db="EMBL/GenBank/DDBJ databases">
        <authorList>
            <person name="Varghese N."/>
        </authorList>
    </citation>
    <scope>NUCLEOTIDE SEQUENCE [LARGE SCALE GENOMIC DNA]</scope>
    <source>
        <strain evidence="7">DSM 45899</strain>
    </source>
</reference>
<dbReference type="PROSITE" id="PS50043">
    <property type="entry name" value="HTH_LUXR_2"/>
    <property type="match status" value="1"/>
</dbReference>
<dbReference type="Proteomes" id="UP000198802">
    <property type="component" value="Unassembled WGS sequence"/>
</dbReference>
<feature type="domain" description="Response regulatory" evidence="5">
    <location>
        <begin position="10"/>
        <end position="126"/>
    </location>
</feature>
<keyword evidence="7" id="KW-1185">Reference proteome</keyword>
<keyword evidence="2 6" id="KW-0238">DNA-binding</keyword>
<sequence length="214" mass="22713">MTTGTARTVKVLVADDHPVVLDGVTLALQRTSWLDVVGYARTGRDAIAAAARLQPDIVLLDLRMPDMLGPETTAGLLAGTPSLKVILFTAYPDHAAVEAALAAGAHGVVVKDVERADLVDAIRKVVNGERGVTAGIETDAGAVTARHGLGGRGITRREYDILRRVAMGQTNPEIADALGLTRNTVKTYLQRLMEKLGARNRVEALARAHELGLL</sequence>
<dbReference type="GO" id="GO:0000160">
    <property type="term" value="P:phosphorelay signal transduction system"/>
    <property type="evidence" value="ECO:0007669"/>
    <property type="project" value="InterPro"/>
</dbReference>
<dbReference type="Pfam" id="PF00072">
    <property type="entry name" value="Response_reg"/>
    <property type="match status" value="1"/>
</dbReference>
<dbReference type="GO" id="GO:0003677">
    <property type="term" value="F:DNA binding"/>
    <property type="evidence" value="ECO:0007669"/>
    <property type="project" value="UniProtKB-KW"/>
</dbReference>
<dbReference type="SUPFAM" id="SSF52172">
    <property type="entry name" value="CheY-like"/>
    <property type="match status" value="1"/>
</dbReference>
<name>A0A0S4QZB0_9ACTN</name>
<evidence type="ECO:0000259" key="5">
    <source>
        <dbReference type="PROSITE" id="PS50110"/>
    </source>
</evidence>
<keyword evidence="1 3" id="KW-0597">Phosphoprotein</keyword>
<dbReference type="SUPFAM" id="SSF46894">
    <property type="entry name" value="C-terminal effector domain of the bipartite response regulators"/>
    <property type="match status" value="1"/>
</dbReference>
<evidence type="ECO:0000259" key="4">
    <source>
        <dbReference type="PROSITE" id="PS50043"/>
    </source>
</evidence>
<proteinExistence type="predicted"/>
<dbReference type="AlphaFoldDB" id="A0A0S4QZB0"/>
<accession>A0A0S4QZB0</accession>
<dbReference type="PROSITE" id="PS00622">
    <property type="entry name" value="HTH_LUXR_1"/>
    <property type="match status" value="1"/>
</dbReference>
<dbReference type="InterPro" id="IPR039420">
    <property type="entry name" value="WalR-like"/>
</dbReference>
<feature type="modified residue" description="4-aspartylphosphate" evidence="3">
    <location>
        <position position="61"/>
    </location>
</feature>
<dbReference type="PANTHER" id="PTHR43214">
    <property type="entry name" value="TWO-COMPONENT RESPONSE REGULATOR"/>
    <property type="match status" value="1"/>
</dbReference>
<dbReference type="SMART" id="SM00421">
    <property type="entry name" value="HTH_LUXR"/>
    <property type="match status" value="1"/>
</dbReference>
<dbReference type="Gene3D" id="3.40.50.2300">
    <property type="match status" value="1"/>
</dbReference>
<dbReference type="CDD" id="cd17535">
    <property type="entry name" value="REC_NarL-like"/>
    <property type="match status" value="1"/>
</dbReference>
<dbReference type="Pfam" id="PF00196">
    <property type="entry name" value="GerE"/>
    <property type="match status" value="1"/>
</dbReference>
<dbReference type="Gene3D" id="1.10.10.10">
    <property type="entry name" value="Winged helix-like DNA-binding domain superfamily/Winged helix DNA-binding domain"/>
    <property type="match status" value="1"/>
</dbReference>
<dbReference type="PRINTS" id="PR00038">
    <property type="entry name" value="HTHLUXR"/>
</dbReference>
<evidence type="ECO:0000313" key="6">
    <source>
        <dbReference type="EMBL" id="CUU59894.1"/>
    </source>
</evidence>
<evidence type="ECO:0000256" key="1">
    <source>
        <dbReference type="ARBA" id="ARBA00022553"/>
    </source>
</evidence>
<dbReference type="InterPro" id="IPR058245">
    <property type="entry name" value="NreC/VraR/RcsB-like_REC"/>
</dbReference>
<dbReference type="InterPro" id="IPR016032">
    <property type="entry name" value="Sig_transdc_resp-reg_C-effctor"/>
</dbReference>